<dbReference type="Proteomes" id="UP000308836">
    <property type="component" value="Unassembled WGS sequence"/>
</dbReference>
<keyword evidence="1" id="KW-0808">Transferase</keyword>
<accession>A0AC61R7I0</accession>
<evidence type="ECO:0000313" key="1">
    <source>
        <dbReference type="EMBL" id="TGY65868.1"/>
    </source>
</evidence>
<protein>
    <submittedName>
        <fullName evidence="1">Prolipoprotein diacylglyceryl transferase</fullName>
    </submittedName>
</protein>
<reference evidence="1" key="1">
    <citation type="submission" date="2019-04" db="EMBL/GenBank/DDBJ databases">
        <title>Microbes associate with the intestines of laboratory mice.</title>
        <authorList>
            <person name="Navarre W."/>
            <person name="Wong E."/>
            <person name="Huang K."/>
            <person name="Tropini C."/>
            <person name="Ng K."/>
            <person name="Yu B."/>
        </authorList>
    </citation>
    <scope>NUCLEOTIDE SEQUENCE</scope>
    <source>
        <strain evidence="1">NM09_H32</strain>
    </source>
</reference>
<comment type="caution">
    <text evidence="1">The sequence shown here is derived from an EMBL/GenBank/DDBJ whole genome shotgun (WGS) entry which is preliminary data.</text>
</comment>
<gene>
    <name evidence="1" type="primary">lgt</name>
    <name evidence="1" type="ORF">E5336_06865</name>
</gene>
<keyword evidence="2" id="KW-1185">Reference proteome</keyword>
<proteinExistence type="predicted"/>
<sequence>MYNDLFSIGPVTIHTYGLFVAIGIIAAYIVTERRGKKLGVDVSHLDSLAFCFVISGFVGSKCLYFLTRIQDILKDPSVVSNLLDGWVVWGGIIGGLIGGYVYCRIHHMDFWQQVDLIIPSVALAQGFGRLGCFFAGCCYGVETHGWWGVVFPEGSLAPAGIPLVPTQLLCSLFDFALFFFLLFLVKKKKDMFEGEVAVWYLMLYCIGRFVIEFYRGDLIRSGLEGLSTSQIISLIMFALAAALLVYLPRRQKALRNK</sequence>
<organism evidence="1 2">
    <name type="scientific">Dubosiella muris</name>
    <dbReference type="NCBI Taxonomy" id="3038133"/>
    <lineage>
        <taxon>Bacteria</taxon>
        <taxon>Bacillati</taxon>
        <taxon>Bacillota</taxon>
        <taxon>Erysipelotrichia</taxon>
        <taxon>Erysipelotrichales</taxon>
        <taxon>Erysipelotrichaceae</taxon>
        <taxon>Dubosiella</taxon>
    </lineage>
</organism>
<evidence type="ECO:0000313" key="2">
    <source>
        <dbReference type="Proteomes" id="UP000308836"/>
    </source>
</evidence>
<dbReference type="EMBL" id="SRYG01000012">
    <property type="protein sequence ID" value="TGY65868.1"/>
    <property type="molecule type" value="Genomic_DNA"/>
</dbReference>
<name>A0AC61R7I0_9FIRM</name>